<dbReference type="RefSeq" id="XP_018042219.1">
    <property type="nucleotide sequence ID" value="XM_018177184.1"/>
</dbReference>
<dbReference type="OrthoDB" id="3344950at2759"/>
<dbReference type="AlphaFoldDB" id="A0A177CWB9"/>
<accession>A0A177CWB9</accession>
<sequence>MATEETVQLNELHAPQQASIDAFNSILPDLKGELAKLRRDHDKHEPEYFRAVKDLSDDDLTSFSSSDLEAVRVAVSAYGLHLFGKVKIPTLNNAYIHVRIFGSAKDGTDGSSADEREYKLHSIHTEEVVKDDGDRVYRAIFGKNDELEWFDT</sequence>
<dbReference type="Proteomes" id="UP000077069">
    <property type="component" value="Unassembled WGS sequence"/>
</dbReference>
<gene>
    <name evidence="1" type="ORF">CC84DRAFT_1159283</name>
</gene>
<organism evidence="1 2">
    <name type="scientific">Paraphaeosphaeria sporulosa</name>
    <dbReference type="NCBI Taxonomy" id="1460663"/>
    <lineage>
        <taxon>Eukaryota</taxon>
        <taxon>Fungi</taxon>
        <taxon>Dikarya</taxon>
        <taxon>Ascomycota</taxon>
        <taxon>Pezizomycotina</taxon>
        <taxon>Dothideomycetes</taxon>
        <taxon>Pleosporomycetidae</taxon>
        <taxon>Pleosporales</taxon>
        <taxon>Massarineae</taxon>
        <taxon>Didymosphaeriaceae</taxon>
        <taxon>Paraphaeosphaeria</taxon>
    </lineage>
</organism>
<proteinExistence type="predicted"/>
<evidence type="ECO:0000313" key="1">
    <source>
        <dbReference type="EMBL" id="OAG11854.1"/>
    </source>
</evidence>
<name>A0A177CWB9_9PLEO</name>
<dbReference type="EMBL" id="KV441548">
    <property type="protein sequence ID" value="OAG11854.1"/>
    <property type="molecule type" value="Genomic_DNA"/>
</dbReference>
<dbReference type="InParanoid" id="A0A177CWB9"/>
<reference evidence="1 2" key="1">
    <citation type="submission" date="2016-05" db="EMBL/GenBank/DDBJ databases">
        <title>Comparative analysis of secretome profiles of manganese(II)-oxidizing ascomycete fungi.</title>
        <authorList>
            <consortium name="DOE Joint Genome Institute"/>
            <person name="Zeiner C.A."/>
            <person name="Purvine S.O."/>
            <person name="Zink E.M."/>
            <person name="Wu S."/>
            <person name="Pasa-Tolic L."/>
            <person name="Chaput D.L."/>
            <person name="Haridas S."/>
            <person name="Grigoriev I.V."/>
            <person name="Santelli C.M."/>
            <person name="Hansel C.M."/>
        </authorList>
    </citation>
    <scope>NUCLEOTIDE SEQUENCE [LARGE SCALE GENOMIC DNA]</scope>
    <source>
        <strain evidence="1 2">AP3s5-JAC2a</strain>
    </source>
</reference>
<evidence type="ECO:0000313" key="2">
    <source>
        <dbReference type="Proteomes" id="UP000077069"/>
    </source>
</evidence>
<keyword evidence="2" id="KW-1185">Reference proteome</keyword>
<dbReference type="GeneID" id="28760670"/>
<protein>
    <submittedName>
        <fullName evidence="1">Uncharacterized protein</fullName>
    </submittedName>
</protein>